<evidence type="ECO:0000313" key="2">
    <source>
        <dbReference type="EMBL" id="KUJ13153.1"/>
    </source>
</evidence>
<sequence>MQFSILISTIIALAATTSAAPAPQTAVIDCWSTCSTNCVQSGLLRGGLCDASGTCTCLTGTKREAEPMPAPQLECYETCSTNCIAAGDIEGGMCDAAGTCTCL</sequence>
<evidence type="ECO:0000313" key="3">
    <source>
        <dbReference type="Proteomes" id="UP000070700"/>
    </source>
</evidence>
<dbReference type="OrthoDB" id="3552651at2759"/>
<reference evidence="2 3" key="1">
    <citation type="submission" date="2015-10" db="EMBL/GenBank/DDBJ databases">
        <title>Full genome of DAOMC 229536 Phialocephala scopiformis, a fungal endophyte of spruce producing the potent anti-insectan compound rugulosin.</title>
        <authorList>
            <consortium name="DOE Joint Genome Institute"/>
            <person name="Walker A.K."/>
            <person name="Frasz S.L."/>
            <person name="Seifert K.A."/>
            <person name="Miller J.D."/>
            <person name="Mondo S.J."/>
            <person name="Labutti K."/>
            <person name="Lipzen A."/>
            <person name="Dockter R."/>
            <person name="Kennedy M."/>
            <person name="Grigoriev I.V."/>
            <person name="Spatafora J.W."/>
        </authorList>
    </citation>
    <scope>NUCLEOTIDE SEQUENCE [LARGE SCALE GENOMIC DNA]</scope>
    <source>
        <strain evidence="2 3">CBS 120377</strain>
    </source>
</reference>
<feature type="signal peptide" evidence="1">
    <location>
        <begin position="1"/>
        <end position="19"/>
    </location>
</feature>
<proteinExistence type="predicted"/>
<accession>A0A194WYW3</accession>
<gene>
    <name evidence="2" type="ORF">LY89DRAFT_687384</name>
</gene>
<dbReference type="InParanoid" id="A0A194WYW3"/>
<keyword evidence="1" id="KW-0732">Signal</keyword>
<dbReference type="AlphaFoldDB" id="A0A194WYW3"/>
<dbReference type="EMBL" id="KQ947422">
    <property type="protein sequence ID" value="KUJ13153.1"/>
    <property type="molecule type" value="Genomic_DNA"/>
</dbReference>
<name>A0A194WYW3_MOLSC</name>
<organism evidence="2 3">
    <name type="scientific">Mollisia scopiformis</name>
    <name type="common">Conifer needle endophyte fungus</name>
    <name type="synonym">Phialocephala scopiformis</name>
    <dbReference type="NCBI Taxonomy" id="149040"/>
    <lineage>
        <taxon>Eukaryota</taxon>
        <taxon>Fungi</taxon>
        <taxon>Dikarya</taxon>
        <taxon>Ascomycota</taxon>
        <taxon>Pezizomycotina</taxon>
        <taxon>Leotiomycetes</taxon>
        <taxon>Helotiales</taxon>
        <taxon>Mollisiaceae</taxon>
        <taxon>Mollisia</taxon>
    </lineage>
</organism>
<feature type="chain" id="PRO_5008267622" evidence="1">
    <location>
        <begin position="20"/>
        <end position="103"/>
    </location>
</feature>
<protein>
    <submittedName>
        <fullName evidence="2">Uncharacterized protein</fullName>
    </submittedName>
</protein>
<dbReference type="RefSeq" id="XP_018067508.1">
    <property type="nucleotide sequence ID" value="XM_018215486.1"/>
</dbReference>
<dbReference type="Proteomes" id="UP000070700">
    <property type="component" value="Unassembled WGS sequence"/>
</dbReference>
<keyword evidence="3" id="KW-1185">Reference proteome</keyword>
<dbReference type="KEGG" id="psco:LY89DRAFT_687384"/>
<evidence type="ECO:0000256" key="1">
    <source>
        <dbReference type="SAM" id="SignalP"/>
    </source>
</evidence>
<dbReference type="GeneID" id="28825212"/>